<dbReference type="PANTHER" id="PTHR37937">
    <property type="entry name" value="CONJUGATIVE TRANSFER: DNA TRANSPORT"/>
    <property type="match status" value="1"/>
</dbReference>
<evidence type="ECO:0000256" key="4">
    <source>
        <dbReference type="ARBA" id="ARBA00022989"/>
    </source>
</evidence>
<dbReference type="InterPro" id="IPR027417">
    <property type="entry name" value="P-loop_NTPase"/>
</dbReference>
<accession>A0ABT1PHJ5</accession>
<evidence type="ECO:0000256" key="5">
    <source>
        <dbReference type="ARBA" id="ARBA00023136"/>
    </source>
</evidence>
<reference evidence="8 9" key="1">
    <citation type="submission" date="2022-06" db="EMBL/GenBank/DDBJ databases">
        <title>Draft genome sequence of type strain Streptomyces rubrisoli DSM 42083.</title>
        <authorList>
            <person name="Duangmal K."/>
            <person name="Klaysubun C."/>
        </authorList>
    </citation>
    <scope>NUCLEOTIDE SEQUENCE [LARGE SCALE GENOMIC DNA]</scope>
    <source>
        <strain evidence="8 9">DSM 42083</strain>
    </source>
</reference>
<keyword evidence="5 6" id="KW-0472">Membrane</keyword>
<protein>
    <submittedName>
        <fullName evidence="8">TraM recognition domain-containing protein</fullName>
    </submittedName>
</protein>
<feature type="transmembrane region" description="Helical" evidence="6">
    <location>
        <begin position="12"/>
        <end position="36"/>
    </location>
</feature>
<comment type="caution">
    <text evidence="8">The sequence shown here is derived from an EMBL/GenBank/DDBJ whole genome shotgun (WGS) entry which is preliminary data.</text>
</comment>
<name>A0ABT1PHJ5_9ACTN</name>
<evidence type="ECO:0000256" key="2">
    <source>
        <dbReference type="ARBA" id="ARBA00022475"/>
    </source>
</evidence>
<evidence type="ECO:0000313" key="8">
    <source>
        <dbReference type="EMBL" id="MCQ4044281.1"/>
    </source>
</evidence>
<gene>
    <name evidence="8" type="ORF">NON19_20185</name>
</gene>
<proteinExistence type="predicted"/>
<dbReference type="Gene3D" id="3.40.50.300">
    <property type="entry name" value="P-loop containing nucleotide triphosphate hydrolases"/>
    <property type="match status" value="1"/>
</dbReference>
<organism evidence="8 9">
    <name type="scientific">Streptantibioticus rubrisoli</name>
    <dbReference type="NCBI Taxonomy" id="1387313"/>
    <lineage>
        <taxon>Bacteria</taxon>
        <taxon>Bacillati</taxon>
        <taxon>Actinomycetota</taxon>
        <taxon>Actinomycetes</taxon>
        <taxon>Kitasatosporales</taxon>
        <taxon>Streptomycetaceae</taxon>
        <taxon>Streptantibioticus</taxon>
    </lineage>
</organism>
<keyword evidence="9" id="KW-1185">Reference proteome</keyword>
<dbReference type="InterPro" id="IPR032689">
    <property type="entry name" value="TraG-D_C"/>
</dbReference>
<feature type="transmembrane region" description="Helical" evidence="6">
    <location>
        <begin position="73"/>
        <end position="93"/>
    </location>
</feature>
<comment type="subcellular location">
    <subcellularLocation>
        <location evidence="1">Cell membrane</location>
        <topology evidence="1">Multi-pass membrane protein</topology>
    </subcellularLocation>
</comment>
<keyword evidence="2" id="KW-1003">Cell membrane</keyword>
<evidence type="ECO:0000256" key="1">
    <source>
        <dbReference type="ARBA" id="ARBA00004651"/>
    </source>
</evidence>
<dbReference type="Pfam" id="PF12696">
    <property type="entry name" value="TraG-D_C"/>
    <property type="match status" value="1"/>
</dbReference>
<dbReference type="CDD" id="cd01127">
    <property type="entry name" value="TrwB_TraG_TraD_VirD4"/>
    <property type="match status" value="1"/>
</dbReference>
<keyword evidence="4 6" id="KW-1133">Transmembrane helix</keyword>
<dbReference type="SUPFAM" id="SSF52540">
    <property type="entry name" value="P-loop containing nucleoside triphosphate hydrolases"/>
    <property type="match status" value="1"/>
</dbReference>
<dbReference type="InterPro" id="IPR051539">
    <property type="entry name" value="T4SS-coupling_protein"/>
</dbReference>
<dbReference type="RefSeq" id="WP_255930042.1">
    <property type="nucleotide sequence ID" value="NZ_JANFNH010000025.1"/>
</dbReference>
<evidence type="ECO:0000313" key="9">
    <source>
        <dbReference type="Proteomes" id="UP001206206"/>
    </source>
</evidence>
<sequence>MSVTNKSRGPSDLTPVLVVVGLATLIAAVLGTWGAMLGGAAIANQPEPAGNPVAVVINLAAGKQRWPGTDATLIAVAELVVVLALVVAVRALVRRGRNPRVRVDAAARHLANRNEQSMLSREGVAATAARLGAPQSHPGVRIGRARGTGQPLYGSWEDMQIDVWGPRTGKTTSRAIPAILDAPGSVLVTSNKRDIVDATRLIREGFGGVWVFDPQKVAGEEPTWWWNPLSYVTDIEKATRLAAIFTAYGKDADAKTDSYFDPEGESLLSFLLLAAAEANEPITTVFSWAADPTETRPVEILRAAGHHLPADGVQGVINSPDKQRAGIYGTCKKSVNFLVNPSVTRWVTPDPHNPHRLQFDPHAFAAGRGTLYSLSREGQGTAGPLVTALTVATIEAAEELATRSPGGRLTTPLLGVLDEAANVCRWKDLPDLYSHYGSRGIVLMTILQSWAQGVVVWGENGMKKLWSAANIRVYGGGVSETQFLSDLSQLLGDFEPETTSFSTSRGDGRSRSTQVSTRVEKILEVSDLAALPRGRAVLFASGTRPILIETEPWQRGPHAAQVHASLARYAPAEQAHAHTLANEPESRA</sequence>
<evidence type="ECO:0000256" key="3">
    <source>
        <dbReference type="ARBA" id="ARBA00022692"/>
    </source>
</evidence>
<feature type="domain" description="TraD/TraG TraM recognition site" evidence="7">
    <location>
        <begin position="412"/>
        <end position="533"/>
    </location>
</feature>
<dbReference type="PANTHER" id="PTHR37937:SF1">
    <property type="entry name" value="CONJUGATIVE TRANSFER: DNA TRANSPORT"/>
    <property type="match status" value="1"/>
</dbReference>
<evidence type="ECO:0000256" key="6">
    <source>
        <dbReference type="SAM" id="Phobius"/>
    </source>
</evidence>
<dbReference type="Proteomes" id="UP001206206">
    <property type="component" value="Unassembled WGS sequence"/>
</dbReference>
<evidence type="ECO:0000259" key="7">
    <source>
        <dbReference type="Pfam" id="PF12696"/>
    </source>
</evidence>
<keyword evidence="3 6" id="KW-0812">Transmembrane</keyword>
<dbReference type="EMBL" id="JANFNH010000025">
    <property type="protein sequence ID" value="MCQ4044281.1"/>
    <property type="molecule type" value="Genomic_DNA"/>
</dbReference>